<dbReference type="InterPro" id="IPR052568">
    <property type="entry name" value="PKS-FAS_Synthase"/>
</dbReference>
<dbReference type="InterPro" id="IPR020841">
    <property type="entry name" value="PKS_Beta-ketoAc_synthase_dom"/>
</dbReference>
<accession>A0A8A4TR96</accession>
<dbReference type="Gene3D" id="3.40.366.10">
    <property type="entry name" value="Malonyl-Coenzyme A Acyl Carrier Protein, domain 2"/>
    <property type="match status" value="1"/>
</dbReference>
<dbReference type="PANTHER" id="PTHR43074:SF1">
    <property type="entry name" value="BETA-KETOACYL SYNTHASE FAMILY PROTEIN-RELATED"/>
    <property type="match status" value="1"/>
</dbReference>
<feature type="region of interest" description="Disordered" evidence="1">
    <location>
        <begin position="906"/>
        <end position="926"/>
    </location>
</feature>
<sequence>MTQTDRSDCAIALTGMACLFPGAEDLAAFRHNLRTGVDAIREVPPQRWEPLFYDPESAAPDRFYCLRGGFVDDLVDFDPLVFGIMPVAAEGAEPDQMISLKLAAAVLADAGYREGDYDAAKAGVIIARGNYIGAGMTRLEQHVRTSAQLVHALQRLVPGIDAAALARVKAEFQGGLGHYGPDTAIGLVPNLTASRLANRLNLFGPAYTVDAACAGSLLAVDQAVRELRSGRCDLVLAGGIHLSHDVAFWSVFSQLGALSRDQQIRPFDRRADGLLIGEGAGMVCLKRLEDAERDGDRIYAVIRGVGIASDGRTGSLMSPSVDGQVLALERAWREAGLEPERLGFLEAHGTGTPAGDAAELETLTRFFGSARPEHPPIGLGSVKSMIGHTMPAAGMAGLIKAALAIYHGEHLPTLHCEHPCDALRDTRFLPVNVCAPWETRAGETRIAAVNAFGFGGINAHLVLESVADPAPVVDPRATVLVAPPSATTTDLPRLAVFAAEDGEDLVRALTEKRSCVEAGSASWRVAIVNPTEARLERAKTIVRRGVPWRGRNGIYFTNRPVVTPEAKLAFVFPGVDSSFEPRLADIANHFHMALPARTDPGALQSDLLAAGIGIIQTNRFLHRTLLRLGIEPDAVAGHSIGEWSGLMAAGCVPEREADAFGEQLQPGSLNVPDVQFLAAGCSLERAREAMIGLDDLSVSHENCPRQVILCGRPYAIAEIEQRLQDLQVLTRVLPFQSGFHSPLYRDYLEPHRAFFLEFPMFPPRIPLWSATLAAPYPEDVPAIRELSLRHLVEPVRFRSLIERMYADGFRTFVQVGTGSLPGFIADTLGDRPHLALHANLSKRTGLEQLAHMSAALWAEGAAVDPSHFREGRAEPAAMSEPASSSAEKRATMRLKLGVPLVELNTPLELPRGGERPDRRALPFVADLGPTGTAGRAFQSLLGEIETAGSDVVRALAGQRSEAPGLNESLIEPDWSASGSRERPPGNDEGGSLVRTFTRHLSVDRVPELLDHTFFAQPPDWPILNDRYPVVPMTMSLQIMVDIARESAPGFVVTALEDIQAFRWLLVDEPLDLRIVTRRLDAHRLEIDLKGYARATAVLADAPPDIPEAPDAPIAGETSPDIDADTLYRDRWMFHGPAYQGVTALEGIGPQGIRGRIALRRGPGSLLDSAGQLLGYWIMARNDKDRLAMPIGIGRIEFFGPDPEIGEELGCSVEIGSLTDQEVSADMVIWRGDQVWARIEGWRDRRFETDERLWRIIMQVDRHLLAVPRPCGALVFRDRYRLALSRDQLSRRFLTKVERDAYGDLDPRLKRRWLNGRIVAKDALRHHLDLATRHPIFPAEIRIEGPAEGVVTAHYRDERWLIVVALHGDLAVARLGRTPLGLAVADLHGEAMETMPSVAHFLTHDELAMLPGTEPAREAVRFWAAKRAYARWRGAVPDSDLRNFSITHVHPKRIEVEDRLGAPCWVATYASRNASGRTPGPESPSPGERRSRRQAPEETQDYIITWTE</sequence>
<dbReference type="SMART" id="SM00825">
    <property type="entry name" value="PKS_KS"/>
    <property type="match status" value="1"/>
</dbReference>
<dbReference type="InterPro" id="IPR001227">
    <property type="entry name" value="Ac_transferase_dom_sf"/>
</dbReference>
<evidence type="ECO:0000256" key="1">
    <source>
        <dbReference type="SAM" id="MobiDB-lite"/>
    </source>
</evidence>
<evidence type="ECO:0000259" key="2">
    <source>
        <dbReference type="PROSITE" id="PS52004"/>
    </source>
</evidence>
<dbReference type="InterPro" id="IPR016039">
    <property type="entry name" value="Thiolase-like"/>
</dbReference>
<keyword evidence="3" id="KW-0808">Transferase</keyword>
<organism evidence="3 4">
    <name type="scientific">Sulfidibacter corallicola</name>
    <dbReference type="NCBI Taxonomy" id="2818388"/>
    <lineage>
        <taxon>Bacteria</taxon>
        <taxon>Pseudomonadati</taxon>
        <taxon>Acidobacteriota</taxon>
        <taxon>Holophagae</taxon>
        <taxon>Acanthopleuribacterales</taxon>
        <taxon>Acanthopleuribacteraceae</taxon>
        <taxon>Sulfidibacter</taxon>
    </lineage>
</organism>
<dbReference type="Pfam" id="PF02801">
    <property type="entry name" value="Ketoacyl-synt_C"/>
    <property type="match status" value="1"/>
</dbReference>
<dbReference type="SUPFAM" id="SSF53901">
    <property type="entry name" value="Thiolase-like"/>
    <property type="match status" value="1"/>
</dbReference>
<dbReference type="EMBL" id="CP071793">
    <property type="protein sequence ID" value="QTD52489.1"/>
    <property type="molecule type" value="Genomic_DNA"/>
</dbReference>
<keyword evidence="4" id="KW-1185">Reference proteome</keyword>
<name>A0A8A4TR96_SULCO</name>
<feature type="region of interest" description="Disordered" evidence="1">
    <location>
        <begin position="1471"/>
        <end position="1507"/>
    </location>
</feature>
<dbReference type="PROSITE" id="PS52004">
    <property type="entry name" value="KS3_2"/>
    <property type="match status" value="1"/>
</dbReference>
<evidence type="ECO:0000313" key="4">
    <source>
        <dbReference type="Proteomes" id="UP000663929"/>
    </source>
</evidence>
<evidence type="ECO:0000313" key="3">
    <source>
        <dbReference type="EMBL" id="QTD52489.1"/>
    </source>
</evidence>
<dbReference type="Gene3D" id="3.40.47.10">
    <property type="match status" value="1"/>
</dbReference>
<feature type="compositionally biased region" description="Basic and acidic residues" evidence="1">
    <location>
        <begin position="911"/>
        <end position="920"/>
    </location>
</feature>
<dbReference type="KEGG" id="scor:J3U87_08455"/>
<proteinExistence type="predicted"/>
<keyword evidence="3" id="KW-0012">Acyltransferase</keyword>
<dbReference type="Pfam" id="PF16197">
    <property type="entry name" value="KAsynt_C_assoc"/>
    <property type="match status" value="1"/>
</dbReference>
<dbReference type="Gene3D" id="3.10.129.110">
    <property type="entry name" value="Polyketide synthase dehydratase"/>
    <property type="match status" value="1"/>
</dbReference>
<dbReference type="Proteomes" id="UP000663929">
    <property type="component" value="Chromosome"/>
</dbReference>
<protein>
    <submittedName>
        <fullName evidence="3">Acyltransferase domain-containing protein</fullName>
    </submittedName>
</protein>
<dbReference type="PANTHER" id="PTHR43074">
    <property type="entry name" value="OMEGA-3 POLYUNSATURATED FATTY ACID SYNTHASE PFAB-RELATED"/>
    <property type="match status" value="1"/>
</dbReference>
<dbReference type="Pfam" id="PF00109">
    <property type="entry name" value="ketoacyl-synt"/>
    <property type="match status" value="1"/>
</dbReference>
<feature type="region of interest" description="Disordered" evidence="1">
    <location>
        <begin position="962"/>
        <end position="991"/>
    </location>
</feature>
<dbReference type="InterPro" id="IPR032821">
    <property type="entry name" value="PKS_assoc"/>
</dbReference>
<feature type="domain" description="Ketosynthase family 3 (KS3)" evidence="2">
    <location>
        <begin position="8"/>
        <end position="465"/>
    </location>
</feature>
<dbReference type="Pfam" id="PF00698">
    <property type="entry name" value="Acyl_transf_1"/>
    <property type="match status" value="1"/>
</dbReference>
<dbReference type="InterPro" id="IPR042104">
    <property type="entry name" value="PKS_dehydratase_sf"/>
</dbReference>
<dbReference type="InterPro" id="IPR014043">
    <property type="entry name" value="Acyl_transferase_dom"/>
</dbReference>
<dbReference type="InterPro" id="IPR014031">
    <property type="entry name" value="Ketoacyl_synth_C"/>
</dbReference>
<dbReference type="InterPro" id="IPR014030">
    <property type="entry name" value="Ketoacyl_synth_N"/>
</dbReference>
<reference evidence="3" key="1">
    <citation type="submission" date="2021-03" db="EMBL/GenBank/DDBJ databases">
        <title>Acanthopleuribacteraceae sp. M133.</title>
        <authorList>
            <person name="Wang G."/>
        </authorList>
    </citation>
    <scope>NUCLEOTIDE SEQUENCE</scope>
    <source>
        <strain evidence="3">M133</strain>
    </source>
</reference>
<dbReference type="SUPFAM" id="SSF52151">
    <property type="entry name" value="FabD/lysophospholipase-like"/>
    <property type="match status" value="1"/>
</dbReference>
<dbReference type="SMART" id="SM00827">
    <property type="entry name" value="PKS_AT"/>
    <property type="match status" value="1"/>
</dbReference>
<dbReference type="InterPro" id="IPR016035">
    <property type="entry name" value="Acyl_Trfase/lysoPLipase"/>
</dbReference>
<dbReference type="CDD" id="cd00833">
    <property type="entry name" value="PKS"/>
    <property type="match status" value="1"/>
</dbReference>
<dbReference type="GO" id="GO:0016746">
    <property type="term" value="F:acyltransferase activity"/>
    <property type="evidence" value="ECO:0007669"/>
    <property type="project" value="UniProtKB-KW"/>
</dbReference>
<gene>
    <name evidence="3" type="ORF">J3U87_08455</name>
</gene>
<dbReference type="RefSeq" id="WP_237382597.1">
    <property type="nucleotide sequence ID" value="NZ_CP071793.1"/>
</dbReference>